<accession>A0A382NR24</accession>
<proteinExistence type="predicted"/>
<dbReference type="EMBL" id="UINC01101894">
    <property type="protein sequence ID" value="SVC63080.1"/>
    <property type="molecule type" value="Genomic_DNA"/>
</dbReference>
<organism evidence="1">
    <name type="scientific">marine metagenome</name>
    <dbReference type="NCBI Taxonomy" id="408172"/>
    <lineage>
        <taxon>unclassified sequences</taxon>
        <taxon>metagenomes</taxon>
        <taxon>ecological metagenomes</taxon>
    </lineage>
</organism>
<gene>
    <name evidence="1" type="ORF">METZ01_LOCUS315934</name>
</gene>
<reference evidence="1" key="1">
    <citation type="submission" date="2018-05" db="EMBL/GenBank/DDBJ databases">
        <authorList>
            <person name="Lanie J.A."/>
            <person name="Ng W.-L."/>
            <person name="Kazmierczak K.M."/>
            <person name="Andrzejewski T.M."/>
            <person name="Davidsen T.M."/>
            <person name="Wayne K.J."/>
            <person name="Tettelin H."/>
            <person name="Glass J.I."/>
            <person name="Rusch D."/>
            <person name="Podicherti R."/>
            <person name="Tsui H.-C.T."/>
            <person name="Winkler M.E."/>
        </authorList>
    </citation>
    <scope>NUCLEOTIDE SEQUENCE</scope>
</reference>
<evidence type="ECO:0000313" key="1">
    <source>
        <dbReference type="EMBL" id="SVC63080.1"/>
    </source>
</evidence>
<dbReference type="AlphaFoldDB" id="A0A382NR24"/>
<name>A0A382NR24_9ZZZZ</name>
<sequence length="52" mass="5756">MHLWLSEQEVLYNSSPYLNVKAKVAELVDALDLGSSGATRESSSLSFRTIKN</sequence>
<protein>
    <submittedName>
        <fullName evidence="1">Uncharacterized protein</fullName>
    </submittedName>
</protein>